<proteinExistence type="predicted"/>
<comment type="caution">
    <text evidence="1">The sequence shown here is derived from an EMBL/GenBank/DDBJ whole genome shotgun (WGS) entry which is preliminary data.</text>
</comment>
<evidence type="ECO:0000313" key="1">
    <source>
        <dbReference type="EMBL" id="PPU59136.1"/>
    </source>
</evidence>
<name>A0A2S7CC26_9XANT</name>
<dbReference type="Proteomes" id="UP000238908">
    <property type="component" value="Unassembled WGS sequence"/>
</dbReference>
<dbReference type="AlphaFoldDB" id="A0A2S7CC26"/>
<dbReference type="RefSeq" id="WP_104614064.1">
    <property type="nucleotide sequence ID" value="NZ_CP167817.1"/>
</dbReference>
<dbReference type="EMBL" id="MDEE01000001">
    <property type="protein sequence ID" value="PPU59136.1"/>
    <property type="molecule type" value="Genomic_DNA"/>
</dbReference>
<organism evidence="1 2">
    <name type="scientific">Xanthomonas dyei</name>
    <dbReference type="NCBI Taxonomy" id="743699"/>
    <lineage>
        <taxon>Bacteria</taxon>
        <taxon>Pseudomonadati</taxon>
        <taxon>Pseudomonadota</taxon>
        <taxon>Gammaproteobacteria</taxon>
        <taxon>Lysobacterales</taxon>
        <taxon>Lysobacteraceae</taxon>
        <taxon>Xanthomonas</taxon>
    </lineage>
</organism>
<reference evidence="1 2" key="1">
    <citation type="submission" date="2016-08" db="EMBL/GenBank/DDBJ databases">
        <authorList>
            <person name="Seilhamer J.J."/>
        </authorList>
    </citation>
    <scope>NUCLEOTIDE SEQUENCE [LARGE SCALE GENOMIC DNA]</scope>
    <source>
        <strain evidence="1 2">CFBP7245</strain>
    </source>
</reference>
<protein>
    <submittedName>
        <fullName evidence="1">Uncharacterized protein</fullName>
    </submittedName>
</protein>
<sequence>MNPLAVCSNARAHARLRLSGALAFGRHALVCRVHRSAPAASIGPLRLQRRVRMSGACTRRALELCAATSDTTPQARP</sequence>
<gene>
    <name evidence="1" type="ORF">XdyCFBP7245_01515</name>
</gene>
<accession>A0A2S7CC26</accession>
<evidence type="ECO:0000313" key="2">
    <source>
        <dbReference type="Proteomes" id="UP000238908"/>
    </source>
</evidence>